<reference evidence="1" key="1">
    <citation type="submission" date="2022-05" db="EMBL/GenBank/DDBJ databases">
        <authorList>
            <person name="Pankratov T."/>
        </authorList>
    </citation>
    <scope>NUCLEOTIDE SEQUENCE</scope>
    <source>
        <strain evidence="1">BP6-180914</strain>
    </source>
</reference>
<dbReference type="EMBL" id="JAMOIM010000028">
    <property type="protein sequence ID" value="MCW6511590.1"/>
    <property type="molecule type" value="Genomic_DNA"/>
</dbReference>
<organism evidence="1 2">
    <name type="scientific">Lichenifustis flavocetrariae</name>
    <dbReference type="NCBI Taxonomy" id="2949735"/>
    <lineage>
        <taxon>Bacteria</taxon>
        <taxon>Pseudomonadati</taxon>
        <taxon>Pseudomonadota</taxon>
        <taxon>Alphaproteobacteria</taxon>
        <taxon>Hyphomicrobiales</taxon>
        <taxon>Lichenihabitantaceae</taxon>
        <taxon>Lichenifustis</taxon>
    </lineage>
</organism>
<accession>A0AA41Z771</accession>
<dbReference type="RefSeq" id="WP_282587966.1">
    <property type="nucleotide sequence ID" value="NZ_JAMOIM010000028.1"/>
</dbReference>
<gene>
    <name evidence="1" type="ORF">M8523_26820</name>
</gene>
<keyword evidence="2" id="KW-1185">Reference proteome</keyword>
<dbReference type="Proteomes" id="UP001165667">
    <property type="component" value="Unassembled WGS sequence"/>
</dbReference>
<dbReference type="AlphaFoldDB" id="A0AA41Z771"/>
<evidence type="ECO:0000313" key="2">
    <source>
        <dbReference type="Proteomes" id="UP001165667"/>
    </source>
</evidence>
<proteinExistence type="predicted"/>
<comment type="caution">
    <text evidence="1">The sequence shown here is derived from an EMBL/GenBank/DDBJ whole genome shotgun (WGS) entry which is preliminary data.</text>
</comment>
<sequence>MRSEQPVPPVPMASDLTDVIFAQIQQHLECHDFEQGRQFLLRVLLHPLPDGARPATLGAVEQRLSDRDALMREIEAITPETGAAHHRLGMRVQYSLTNYRLSDVMTGMVAQAVAVVVCT</sequence>
<name>A0AA41Z771_9HYPH</name>
<protein>
    <submittedName>
        <fullName evidence="1">Uncharacterized protein</fullName>
    </submittedName>
</protein>
<evidence type="ECO:0000313" key="1">
    <source>
        <dbReference type="EMBL" id="MCW6511590.1"/>
    </source>
</evidence>